<dbReference type="Proteomes" id="UP000317650">
    <property type="component" value="Chromosome 10"/>
</dbReference>
<evidence type="ECO:0000313" key="2">
    <source>
        <dbReference type="Proteomes" id="UP000317650"/>
    </source>
</evidence>
<proteinExistence type="predicted"/>
<protein>
    <submittedName>
        <fullName evidence="1">Uncharacterized protein</fullName>
    </submittedName>
</protein>
<sequence length="87" mass="9900">MVIAAGEDENGLVGATERLPSRLPRWFACINSTIRRACQLERPFFVKLHQGFRQCRPGNSTPMHFYDGHVISNEEESVNLLLNDRVS</sequence>
<gene>
    <name evidence="1" type="ORF">C4D60_Mb10t10530</name>
</gene>
<evidence type="ECO:0000313" key="1">
    <source>
        <dbReference type="EMBL" id="THU53067.1"/>
    </source>
</evidence>
<reference evidence="1 2" key="1">
    <citation type="journal article" date="2019" name="Nat. Plants">
        <title>Genome sequencing of Musa balbisiana reveals subgenome evolution and function divergence in polyploid bananas.</title>
        <authorList>
            <person name="Yao X."/>
        </authorList>
    </citation>
    <scope>NUCLEOTIDE SEQUENCE [LARGE SCALE GENOMIC DNA]</scope>
    <source>
        <strain evidence="2">cv. DH-PKW</strain>
        <tissue evidence="1">Leaves</tissue>
    </source>
</reference>
<name>A0A4S8IW38_MUSBA</name>
<keyword evidence="2" id="KW-1185">Reference proteome</keyword>
<dbReference type="EMBL" id="PYDT01000008">
    <property type="protein sequence ID" value="THU53067.1"/>
    <property type="molecule type" value="Genomic_DNA"/>
</dbReference>
<dbReference type="AlphaFoldDB" id="A0A4S8IW38"/>
<accession>A0A4S8IW38</accession>
<comment type="caution">
    <text evidence="1">The sequence shown here is derived from an EMBL/GenBank/DDBJ whole genome shotgun (WGS) entry which is preliminary data.</text>
</comment>
<organism evidence="1 2">
    <name type="scientific">Musa balbisiana</name>
    <name type="common">Banana</name>
    <dbReference type="NCBI Taxonomy" id="52838"/>
    <lineage>
        <taxon>Eukaryota</taxon>
        <taxon>Viridiplantae</taxon>
        <taxon>Streptophyta</taxon>
        <taxon>Embryophyta</taxon>
        <taxon>Tracheophyta</taxon>
        <taxon>Spermatophyta</taxon>
        <taxon>Magnoliopsida</taxon>
        <taxon>Liliopsida</taxon>
        <taxon>Zingiberales</taxon>
        <taxon>Musaceae</taxon>
        <taxon>Musa</taxon>
    </lineage>
</organism>